<dbReference type="Pfam" id="PF01833">
    <property type="entry name" value="TIG"/>
    <property type="match status" value="1"/>
</dbReference>
<dbReference type="InterPro" id="IPR005533">
    <property type="entry name" value="AMOP_dom"/>
</dbReference>
<evidence type="ECO:0000256" key="1">
    <source>
        <dbReference type="ARBA" id="ARBA00004370"/>
    </source>
</evidence>
<keyword evidence="3 7" id="KW-1133">Transmembrane helix</keyword>
<dbReference type="GO" id="GO:0007160">
    <property type="term" value="P:cell-matrix adhesion"/>
    <property type="evidence" value="ECO:0007669"/>
    <property type="project" value="InterPro"/>
</dbReference>
<dbReference type="SUPFAM" id="SSF81296">
    <property type="entry name" value="E set domains"/>
    <property type="match status" value="1"/>
</dbReference>
<feature type="compositionally biased region" description="Low complexity" evidence="6">
    <location>
        <begin position="1045"/>
        <end position="1060"/>
    </location>
</feature>
<accession>A0A5N5TMM2</accession>
<dbReference type="PROSITE" id="PS51220">
    <property type="entry name" value="NIDO"/>
    <property type="match status" value="1"/>
</dbReference>
<feature type="domain" description="AMOP" evidence="9">
    <location>
        <begin position="575"/>
        <end position="726"/>
    </location>
</feature>
<dbReference type="InterPro" id="IPR014756">
    <property type="entry name" value="Ig_E-set"/>
</dbReference>
<evidence type="ECO:0000256" key="5">
    <source>
        <dbReference type="ARBA" id="ARBA00023157"/>
    </source>
</evidence>
<dbReference type="InterPro" id="IPR051495">
    <property type="entry name" value="Epithelial_Barrier/Signaling"/>
</dbReference>
<name>A0A5N5TMM2_9CRUS</name>
<evidence type="ECO:0000256" key="7">
    <source>
        <dbReference type="SAM" id="Phobius"/>
    </source>
</evidence>
<keyword evidence="4 7" id="KW-0472">Membrane</keyword>
<dbReference type="InterPro" id="IPR002909">
    <property type="entry name" value="IPT_dom"/>
</dbReference>
<comment type="subcellular location">
    <subcellularLocation>
        <location evidence="1">Membrane</location>
    </subcellularLocation>
</comment>
<evidence type="ECO:0000313" key="12">
    <source>
        <dbReference type="EMBL" id="KAB7507382.1"/>
    </source>
</evidence>
<evidence type="ECO:0000256" key="6">
    <source>
        <dbReference type="SAM" id="MobiDB-lite"/>
    </source>
</evidence>
<dbReference type="OrthoDB" id="6051552at2759"/>
<evidence type="ECO:0000256" key="3">
    <source>
        <dbReference type="ARBA" id="ARBA00022989"/>
    </source>
</evidence>
<keyword evidence="2 7" id="KW-0812">Transmembrane</keyword>
<dbReference type="PANTHER" id="PTHR13802">
    <property type="entry name" value="MUCIN 4-RELATED"/>
    <property type="match status" value="1"/>
</dbReference>
<evidence type="ECO:0000313" key="13">
    <source>
        <dbReference type="Proteomes" id="UP000326759"/>
    </source>
</evidence>
<proteinExistence type="predicted"/>
<dbReference type="Gene3D" id="2.60.40.10">
    <property type="entry name" value="Immunoglobulins"/>
    <property type="match status" value="1"/>
</dbReference>
<keyword evidence="13" id="KW-1185">Reference proteome</keyword>
<gene>
    <name evidence="12" type="primary">mesh</name>
    <name evidence="12" type="ORF">Anas_05104</name>
</gene>
<dbReference type="SMART" id="SM00723">
    <property type="entry name" value="AMOP"/>
    <property type="match status" value="1"/>
</dbReference>
<dbReference type="AlphaFoldDB" id="A0A5N5TMM2"/>
<dbReference type="Pfam" id="PF00094">
    <property type="entry name" value="VWD"/>
    <property type="match status" value="1"/>
</dbReference>
<evidence type="ECO:0000256" key="4">
    <source>
        <dbReference type="ARBA" id="ARBA00023136"/>
    </source>
</evidence>
<dbReference type="Pfam" id="PF03782">
    <property type="entry name" value="AMOP"/>
    <property type="match status" value="1"/>
</dbReference>
<dbReference type="InterPro" id="IPR013783">
    <property type="entry name" value="Ig-like_fold"/>
</dbReference>
<feature type="region of interest" description="Disordered" evidence="6">
    <location>
        <begin position="1026"/>
        <end position="1126"/>
    </location>
</feature>
<evidence type="ECO:0000259" key="9">
    <source>
        <dbReference type="PROSITE" id="PS50856"/>
    </source>
</evidence>
<dbReference type="PANTHER" id="PTHR13802:SF52">
    <property type="entry name" value="MUCIN-4"/>
    <property type="match status" value="1"/>
</dbReference>
<dbReference type="PROSITE" id="PS50856">
    <property type="entry name" value="AMOP"/>
    <property type="match status" value="1"/>
</dbReference>
<evidence type="ECO:0000256" key="8">
    <source>
        <dbReference type="SAM" id="SignalP"/>
    </source>
</evidence>
<dbReference type="InterPro" id="IPR001846">
    <property type="entry name" value="VWF_type-D"/>
</dbReference>
<dbReference type="Pfam" id="PF06119">
    <property type="entry name" value="NIDO"/>
    <property type="match status" value="1"/>
</dbReference>
<keyword evidence="8" id="KW-0732">Signal</keyword>
<comment type="caution">
    <text evidence="12">The sequence shown here is derived from an EMBL/GenBank/DDBJ whole genome shotgun (WGS) entry which is preliminary data.</text>
</comment>
<dbReference type="GO" id="GO:0016020">
    <property type="term" value="C:membrane"/>
    <property type="evidence" value="ECO:0007669"/>
    <property type="project" value="UniProtKB-SubCell"/>
</dbReference>
<reference evidence="12 13" key="1">
    <citation type="journal article" date="2019" name="PLoS Biol.">
        <title>Sex chromosomes control vertical transmission of feminizing Wolbachia symbionts in an isopod.</title>
        <authorList>
            <person name="Becking T."/>
            <person name="Chebbi M.A."/>
            <person name="Giraud I."/>
            <person name="Moumen B."/>
            <person name="Laverre T."/>
            <person name="Caubet Y."/>
            <person name="Peccoud J."/>
            <person name="Gilbert C."/>
            <person name="Cordaux R."/>
        </authorList>
    </citation>
    <scope>NUCLEOTIDE SEQUENCE [LARGE SCALE GENOMIC DNA]</scope>
    <source>
        <strain evidence="12">ANa2</strain>
        <tissue evidence="12">Whole body excluding digestive tract and cuticle</tissue>
    </source>
</reference>
<organism evidence="12 13">
    <name type="scientific">Armadillidium nasatum</name>
    <dbReference type="NCBI Taxonomy" id="96803"/>
    <lineage>
        <taxon>Eukaryota</taxon>
        <taxon>Metazoa</taxon>
        <taxon>Ecdysozoa</taxon>
        <taxon>Arthropoda</taxon>
        <taxon>Crustacea</taxon>
        <taxon>Multicrustacea</taxon>
        <taxon>Malacostraca</taxon>
        <taxon>Eumalacostraca</taxon>
        <taxon>Peracarida</taxon>
        <taxon>Isopoda</taxon>
        <taxon>Oniscidea</taxon>
        <taxon>Crinocheta</taxon>
        <taxon>Armadillidiidae</taxon>
        <taxon>Armadillidium</taxon>
    </lineage>
</organism>
<dbReference type="InterPro" id="IPR003886">
    <property type="entry name" value="NIDO_dom"/>
</dbReference>
<feature type="domain" description="VWFD" evidence="11">
    <location>
        <begin position="739"/>
        <end position="929"/>
    </location>
</feature>
<feature type="compositionally biased region" description="Polar residues" evidence="6">
    <location>
        <begin position="1115"/>
        <end position="1126"/>
    </location>
</feature>
<dbReference type="EMBL" id="SEYY01000381">
    <property type="protein sequence ID" value="KAB7507382.1"/>
    <property type="molecule type" value="Genomic_DNA"/>
</dbReference>
<feature type="chain" id="PRO_5024352885" evidence="8">
    <location>
        <begin position="24"/>
        <end position="1126"/>
    </location>
</feature>
<sequence length="1126" mass="128060">MIYEKCFVKFCFFAFLFFSGSRAVYEDSLTSRQKKLEEIRAYEGTYDPMTSRIEPSSKESYTITADRLREIRQYLMYPYYDYDNDGHRGDLEMNINTQNTQVNKQLTFLLPFFGFGLNYTWVSINGYLGFSDAPFNWRTYPLFFPVAEWPDSPDPSFIGPFYSKCNIGQLRPGEDENQKTPGVYWRLERDLPSRDDRLAVEIRERLKWDIREGIVGAAIYQPKHAIIVTWKNVTFAGGSVNTDAKYVTNTFQLVVTTDEIRTFAMFNYDYMTWTSHTEAGGSSDEGQGGVPAFVGFNAGNGTRAYEYTPYSQSLYIRDLAVAGYADDKPGRHIFRIDEYVLAGSCRREETLKQYPLVFSPDHGNMLGGTLVNVTGPCFETSYRITCQFDTVTTEGEVLDKNTAVCLMPQLFVSGYVDLGISVNGGPFYWSGRFLVETPLTTAEGVWFTDDSVYTKSPESIDINWLAGNLTQTHGATVSISLWGYRERSILPEIVYIDMLYDGVENWNREKEPFTISTADFENRENTQFLDLEMGFIMINLTEPEPAFKLKKSTAVWSHPIPIAWYFQYQWTEIYGDNWEINMCDKWIESDRNQRNFAYEIPRCPCLLVQAISDRGRFLPDFSCDKDGNTKCYYHYGASHCVRSALPNKDGAGQQCCYDRNGYLMMTSDQMWGGHPQRAHNLGKSPYDEANKVPSLSHWLHDTVAFYSCCKWQSEQSPGCTVYRFERRASQDCVGYQPPSAATTFGDPHMYTFDDLQYTFNGLGEFVLVRTDSIRHVLDVQGRFERIPENYMGNSKGSMLTAVAARDNVSSIVEIRKRPHDAIWRYHLDVINASSTLQATFLTKAKSSSCSPLEPGLKSKKIWVTLESGFIYPFHLPYNDTRGLFGNWTFDPTDDLVLPDGTPGPSDVTNLEVIHNEFGMKWVLDDKEDPYKAEAEYVNMQNGIVAGIVLAVIIPLLLALLCFVAYCRERVKKQRQEESDFSTYKPSAYSTGVAPTVKKVAPVTVSQPMPMSTPVDIEEENNQMKDETDYTSNHNHQEMPNHNHISRSSSSASSTTVDNSSETTFGVHSNEPEVTYYTGEPVNDKPVHFQNIHWGVEDTRTPSPSSSMSPHEVKRSQTPSSSQESAV</sequence>
<keyword evidence="5" id="KW-1015">Disulfide bond</keyword>
<evidence type="ECO:0000259" key="10">
    <source>
        <dbReference type="PROSITE" id="PS51220"/>
    </source>
</evidence>
<dbReference type="PROSITE" id="PS51233">
    <property type="entry name" value="VWFD"/>
    <property type="match status" value="1"/>
</dbReference>
<evidence type="ECO:0000256" key="2">
    <source>
        <dbReference type="ARBA" id="ARBA00022692"/>
    </source>
</evidence>
<evidence type="ECO:0000259" key="11">
    <source>
        <dbReference type="PROSITE" id="PS51233"/>
    </source>
</evidence>
<dbReference type="Proteomes" id="UP000326759">
    <property type="component" value="Unassembled WGS sequence"/>
</dbReference>
<dbReference type="SMART" id="SM00216">
    <property type="entry name" value="VWD"/>
    <property type="match status" value="1"/>
</dbReference>
<feature type="transmembrane region" description="Helical" evidence="7">
    <location>
        <begin position="943"/>
        <end position="965"/>
    </location>
</feature>
<protein>
    <submittedName>
        <fullName evidence="12">Protein mesh</fullName>
    </submittedName>
</protein>
<feature type="domain" description="NIDO" evidence="10">
    <location>
        <begin position="179"/>
        <end position="339"/>
    </location>
</feature>
<dbReference type="SMART" id="SM00539">
    <property type="entry name" value="NIDO"/>
    <property type="match status" value="1"/>
</dbReference>
<feature type="signal peptide" evidence="8">
    <location>
        <begin position="1"/>
        <end position="23"/>
    </location>
</feature>